<evidence type="ECO:0000256" key="3">
    <source>
        <dbReference type="ARBA" id="ARBA00022679"/>
    </source>
</evidence>
<dbReference type="Gene3D" id="3.40.366.10">
    <property type="entry name" value="Malonyl-Coenzyme A Acyl Carrier Protein, domain 2"/>
    <property type="match status" value="3"/>
</dbReference>
<proteinExistence type="predicted"/>
<dbReference type="CDD" id="cd00828">
    <property type="entry name" value="elong_cond_enzymes"/>
    <property type="match status" value="1"/>
</dbReference>
<dbReference type="Gene3D" id="3.90.25.70">
    <property type="match status" value="1"/>
</dbReference>
<feature type="coiled-coil region" evidence="7">
    <location>
        <begin position="321"/>
        <end position="348"/>
    </location>
</feature>
<keyword evidence="12" id="KW-1185">Reference proteome</keyword>
<dbReference type="GO" id="GO:0005835">
    <property type="term" value="C:fatty acid synthase complex"/>
    <property type="evidence" value="ECO:0007669"/>
    <property type="project" value="InterPro"/>
</dbReference>
<dbReference type="Gene3D" id="3.10.129.10">
    <property type="entry name" value="Hotdog Thioesterase"/>
    <property type="match status" value="1"/>
</dbReference>
<dbReference type="CDD" id="cd03447">
    <property type="entry name" value="FAS_MaoC"/>
    <property type="match status" value="1"/>
</dbReference>
<dbReference type="OrthoDB" id="4251012at2759"/>
<dbReference type="InterPro" id="IPR018201">
    <property type="entry name" value="Ketoacyl_synth_AS"/>
</dbReference>
<keyword evidence="3 11" id="KW-0808">Transferase</keyword>
<dbReference type="PRINTS" id="PR01483">
    <property type="entry name" value="FASYNTHASE"/>
</dbReference>
<dbReference type="Pfam" id="PF22235">
    <property type="entry name" value="FAS1_thioest_ins"/>
    <property type="match status" value="1"/>
</dbReference>
<dbReference type="PROSITE" id="PS50075">
    <property type="entry name" value="CARRIER"/>
    <property type="match status" value="1"/>
</dbReference>
<dbReference type="EC" id="2.3.1.86" evidence="11"/>
<dbReference type="Proteomes" id="UP001140094">
    <property type="component" value="Unassembled WGS sequence"/>
</dbReference>
<dbReference type="FunFam" id="3.20.20.70:FF:000078">
    <property type="entry name" value="Fatty acid synthase beta subunit dehydratase"/>
    <property type="match status" value="1"/>
</dbReference>
<dbReference type="FunFam" id="3.40.50.720:FF:000168">
    <property type="entry name" value="Fatty acid synthase subunit alpha"/>
    <property type="match status" value="1"/>
</dbReference>
<keyword evidence="6" id="KW-0560">Oxidoreductase</keyword>
<dbReference type="InterPro" id="IPR013785">
    <property type="entry name" value="Aldolase_TIM"/>
</dbReference>
<feature type="domain" description="Ketosynthase family 3 (KS3)" evidence="10">
    <location>
        <begin position="3130"/>
        <end position="3660"/>
    </location>
</feature>
<evidence type="ECO:0000256" key="4">
    <source>
        <dbReference type="ARBA" id="ARBA00022801"/>
    </source>
</evidence>
<dbReference type="GO" id="GO:0004318">
    <property type="term" value="F:enoyl-[acyl-carrier-protein] reductase (NADH) activity"/>
    <property type="evidence" value="ECO:0007669"/>
    <property type="project" value="InterPro"/>
</dbReference>
<feature type="region of interest" description="Disordered" evidence="8">
    <location>
        <begin position="3353"/>
        <end position="3377"/>
    </location>
</feature>
<dbReference type="SUPFAM" id="SSF52151">
    <property type="entry name" value="FabD/lysophospholipase-like"/>
    <property type="match status" value="2"/>
</dbReference>
<dbReference type="Pfam" id="PF08354">
    <property type="entry name" value="Fas1-AflB-like_hel"/>
    <property type="match status" value="1"/>
</dbReference>
<dbReference type="FunFam" id="3.30.70.2490:FF:000001">
    <property type="entry name" value="Fatty acid synthase subunit alpha"/>
    <property type="match status" value="1"/>
</dbReference>
<keyword evidence="1" id="KW-0596">Phosphopantetheine</keyword>
<dbReference type="InterPro" id="IPR020841">
    <property type="entry name" value="PKS_Beta-ketoAc_synthase_dom"/>
</dbReference>
<keyword evidence="4" id="KW-0378">Hydrolase</keyword>
<dbReference type="InterPro" id="IPR014031">
    <property type="entry name" value="Ketoacyl_synth_C"/>
</dbReference>
<dbReference type="InterPro" id="IPR029069">
    <property type="entry name" value="HotDog_dom_sf"/>
</dbReference>
<dbReference type="Gene3D" id="3.30.1120.100">
    <property type="match status" value="1"/>
</dbReference>
<dbReference type="SUPFAM" id="SSF53901">
    <property type="entry name" value="Thiolase-like"/>
    <property type="match status" value="2"/>
</dbReference>
<dbReference type="SUPFAM" id="SSF51412">
    <property type="entry name" value="Inosine monophosphate dehydrogenase (IMPDH)"/>
    <property type="match status" value="1"/>
</dbReference>
<evidence type="ECO:0000256" key="6">
    <source>
        <dbReference type="ARBA" id="ARBA00023002"/>
    </source>
</evidence>
<dbReference type="Gene3D" id="6.10.250.1930">
    <property type="match status" value="1"/>
</dbReference>
<dbReference type="GO" id="GO:0004315">
    <property type="term" value="F:3-oxoacyl-[acyl-carrier-protein] synthase activity"/>
    <property type="evidence" value="ECO:0007669"/>
    <property type="project" value="InterPro"/>
</dbReference>
<dbReference type="InterPro" id="IPR016035">
    <property type="entry name" value="Acyl_Trfase/lysoPLipase"/>
</dbReference>
<dbReference type="Pfam" id="PF16073">
    <property type="entry name" value="SAT"/>
    <property type="match status" value="1"/>
</dbReference>
<feature type="compositionally biased region" description="Basic and acidic residues" evidence="8">
    <location>
        <begin position="3358"/>
        <end position="3367"/>
    </location>
</feature>
<dbReference type="Pfam" id="PF13452">
    <property type="entry name" value="FAS1_DH_region"/>
    <property type="match status" value="1"/>
</dbReference>
<dbReference type="EMBL" id="JANBUO010000170">
    <property type="protein sequence ID" value="KAJ2806670.1"/>
    <property type="molecule type" value="Genomic_DNA"/>
</dbReference>
<dbReference type="GO" id="GO:0016787">
    <property type="term" value="F:hydrolase activity"/>
    <property type="evidence" value="ECO:0007669"/>
    <property type="project" value="UniProtKB-KW"/>
</dbReference>
<evidence type="ECO:0000313" key="11">
    <source>
        <dbReference type="EMBL" id="KAJ2806670.1"/>
    </source>
</evidence>
<dbReference type="SUPFAM" id="SSF54637">
    <property type="entry name" value="Thioesterase/thiol ester dehydrase-isomerase"/>
    <property type="match status" value="2"/>
</dbReference>
<keyword evidence="5" id="KW-0521">NADP</keyword>
<dbReference type="Gene3D" id="1.20.1050.120">
    <property type="match status" value="1"/>
</dbReference>
<dbReference type="InterPro" id="IPR050830">
    <property type="entry name" value="Fungal_FAS"/>
</dbReference>
<keyword evidence="11" id="KW-0012">Acyltransferase</keyword>
<dbReference type="SMART" id="SM00827">
    <property type="entry name" value="PKS_AT"/>
    <property type="match status" value="1"/>
</dbReference>
<dbReference type="GO" id="GO:0004321">
    <property type="term" value="F:fatty-acyl-CoA synthase activity"/>
    <property type="evidence" value="ECO:0007669"/>
    <property type="project" value="UniProtKB-EC"/>
</dbReference>
<dbReference type="PROSITE" id="PS00606">
    <property type="entry name" value="KS3_1"/>
    <property type="match status" value="1"/>
</dbReference>
<dbReference type="Pfam" id="PF00698">
    <property type="entry name" value="Acyl_transf_1"/>
    <property type="match status" value="1"/>
</dbReference>
<dbReference type="InterPro" id="IPR032088">
    <property type="entry name" value="SAT"/>
</dbReference>
<dbReference type="InterPro" id="IPR013565">
    <property type="entry name" value="Fas1/AflB-like_central"/>
</dbReference>
<dbReference type="Gene3D" id="3.20.20.70">
    <property type="entry name" value="Aldolase class I"/>
    <property type="match status" value="2"/>
</dbReference>
<dbReference type="InterPro" id="IPR003965">
    <property type="entry name" value="Fatty_acid_synthase"/>
</dbReference>
<dbReference type="InterPro" id="IPR039569">
    <property type="entry name" value="FAS1-like_DH_region"/>
</dbReference>
<dbReference type="Pfam" id="PF02801">
    <property type="entry name" value="Ketoacyl-synt_C"/>
    <property type="match status" value="1"/>
</dbReference>
<reference evidence="11" key="1">
    <citation type="submission" date="2022-07" db="EMBL/GenBank/DDBJ databases">
        <title>Phylogenomic reconstructions and comparative analyses of Kickxellomycotina fungi.</title>
        <authorList>
            <person name="Reynolds N.K."/>
            <person name="Stajich J.E."/>
            <person name="Barry K."/>
            <person name="Grigoriev I.V."/>
            <person name="Crous P."/>
            <person name="Smith M.E."/>
        </authorList>
    </citation>
    <scope>NUCLEOTIDE SEQUENCE</scope>
    <source>
        <strain evidence="11">NRRL 1565</strain>
    </source>
</reference>
<organism evidence="11 12">
    <name type="scientific">Coemansia guatemalensis</name>
    <dbReference type="NCBI Taxonomy" id="2761395"/>
    <lineage>
        <taxon>Eukaryota</taxon>
        <taxon>Fungi</taxon>
        <taxon>Fungi incertae sedis</taxon>
        <taxon>Zoopagomycota</taxon>
        <taxon>Kickxellomycotina</taxon>
        <taxon>Kickxellomycetes</taxon>
        <taxon>Kickxellales</taxon>
        <taxon>Kickxellaceae</taxon>
        <taxon>Coemansia</taxon>
    </lineage>
</organism>
<gene>
    <name evidence="11" type="primary">fas2_4</name>
    <name evidence="11" type="ORF">H4R20_001604</name>
</gene>
<dbReference type="Gene3D" id="1.20.930.70">
    <property type="match status" value="1"/>
</dbReference>
<feature type="compositionally biased region" description="Low complexity" evidence="8">
    <location>
        <begin position="2168"/>
        <end position="2183"/>
    </location>
</feature>
<dbReference type="InterPro" id="IPR041550">
    <property type="entry name" value="FASI_helical"/>
</dbReference>
<accession>A0A9W8HYW2</accession>
<evidence type="ECO:0000256" key="1">
    <source>
        <dbReference type="ARBA" id="ARBA00022450"/>
    </source>
</evidence>
<evidence type="ECO:0000259" key="9">
    <source>
        <dbReference type="PROSITE" id="PS50075"/>
    </source>
</evidence>
<dbReference type="GO" id="GO:0019171">
    <property type="term" value="F:(3R)-hydroxyacyl-[acyl-carrier-protein] dehydratase activity"/>
    <property type="evidence" value="ECO:0007669"/>
    <property type="project" value="InterPro"/>
</dbReference>
<dbReference type="GO" id="GO:0006633">
    <property type="term" value="P:fatty acid biosynthetic process"/>
    <property type="evidence" value="ECO:0007669"/>
    <property type="project" value="InterPro"/>
</dbReference>
<dbReference type="InterPro" id="IPR009081">
    <property type="entry name" value="PP-bd_ACP"/>
</dbReference>
<evidence type="ECO:0000256" key="5">
    <source>
        <dbReference type="ARBA" id="ARBA00022857"/>
    </source>
</evidence>
<dbReference type="FunFam" id="1.20.930.70:FF:000001">
    <property type="entry name" value="Fatty acid synthase beta subunit dehydratase"/>
    <property type="match status" value="1"/>
</dbReference>
<dbReference type="InterPro" id="IPR001227">
    <property type="entry name" value="Ac_transferase_dom_sf"/>
</dbReference>
<dbReference type="Gene3D" id="6.10.140.1410">
    <property type="match status" value="1"/>
</dbReference>
<dbReference type="FunFam" id="3.90.25.70:FF:000001">
    <property type="entry name" value="Fatty acid synthase subunit alpha"/>
    <property type="match status" value="1"/>
</dbReference>
<name>A0A9W8HYW2_9FUNG</name>
<dbReference type="Pfam" id="PF18325">
    <property type="entry name" value="Fas_alpha_ACP"/>
    <property type="match status" value="1"/>
</dbReference>
<dbReference type="Gene3D" id="6.10.60.10">
    <property type="match status" value="1"/>
</dbReference>
<keyword evidence="7" id="KW-0175">Coiled coil</keyword>
<evidence type="ECO:0000256" key="2">
    <source>
        <dbReference type="ARBA" id="ARBA00022553"/>
    </source>
</evidence>
<comment type="caution">
    <text evidence="11">The sequence shown here is derived from an EMBL/GenBank/DDBJ whole genome shotgun (WGS) entry which is preliminary data.</text>
</comment>
<dbReference type="Pfam" id="PF01575">
    <property type="entry name" value="MaoC_dehydratas"/>
    <property type="match status" value="1"/>
</dbReference>
<dbReference type="Pfam" id="PF17951">
    <property type="entry name" value="FAS_meander"/>
    <property type="match status" value="1"/>
</dbReference>
<dbReference type="PROSITE" id="PS52004">
    <property type="entry name" value="KS3_2"/>
    <property type="match status" value="1"/>
</dbReference>
<evidence type="ECO:0000259" key="10">
    <source>
        <dbReference type="PROSITE" id="PS52004"/>
    </source>
</evidence>
<dbReference type="PANTHER" id="PTHR10982:SF21">
    <property type="entry name" value="FATTY ACID SYNTHASE SUBUNIT BETA"/>
    <property type="match status" value="1"/>
</dbReference>
<dbReference type="SMART" id="SM00825">
    <property type="entry name" value="PKS_KS"/>
    <property type="match status" value="1"/>
</dbReference>
<dbReference type="GO" id="GO:0008897">
    <property type="term" value="F:holo-[acyl-carrier-protein] synthase activity"/>
    <property type="evidence" value="ECO:0007669"/>
    <property type="project" value="InterPro"/>
</dbReference>
<feature type="domain" description="Carrier" evidence="9">
    <location>
        <begin position="2202"/>
        <end position="2281"/>
    </location>
</feature>
<sequence length="3726" mass="410874">MTRDEMLPNAAEVVVAGLRLPHNIAIATQPIFSRFLLKVDQTIDYDKDQRITEKSNDAVTAANFAAYTWEEDVDIAIAVFEAFESKYCSDQDIHVYVCDSKLDVDQTESVLRAYYAAKSKYCKVKGASKTPVARPALFSTGNFRIMAVFAGQGGMDNYMDETRSVFSIYQPLVEDYVVCMSEHLKKEAAEPELARIYRNGLDALRWIKSPEETPSQEYMISVPVCLPLVGLTQLMQVMVLYKSLGISPGELADKFEYVTGHSQGIVAAAVLALVTDEESFYKVSKVALGLLMLGGFFPQQDYPMTKPSAAFNDSAPPTPMARVLNLTRSQLESAIARYNQQHRHLESSKIYLSLTNSARMHVVSGNTASLSSFVQLLKQEFDTNGADQTRIPFSKRKPGVSIKYLSINGPYHCELLAHALEGACAYATKKEWFMDGNSLRRPVKTYEDGRDIYGIQDLAHYLLRCMFVIPVDWPAAAKIPGITHVVDFGPGGVSGIGALMHRIYEGEGVSVICAGALNSNGSPLAIKADLYRTDARTLATFSDWASEYRPRLVRCASDGSIHIDTPMSRLLGKPPVMVAGMTPSTVSEVFVSAVIRAGYHIELSGGGHFSESMLRDKADKILALVGPGSNITINSIYVNPFLWNIQYPAIKAMRREGIPMDGLCIGAGVPSFDVCNEIISSIREVGFRHIGLKPSSVATIRLVIKIAQANPGFPVLLQWTGGRAGGHHSFEDFHQPILQTYGAIRAQKNIVLIAGSGFGGVDDTLPYLTGDWSRRFDCAPMPFDGCLFASRVMVAKEGAASDAVKEAIVAAPGIEDSEWEKTYNGPAGGIVTVLSEMGEPIHKIATRGVMLWKELDDTVFSLPRDKRLPALMAKKDYIIRRLNDDFQKPWFGKKADGTTADLEEMTYAEVANRLVEVLYVAHQSRWIDVTMRNLVGDYLLRLEERFASADGPAILQSFEQINSPYEQIAAILDAYPECRSQLLASEDIQFFINLCMRPGQKPVPFIPLMDKDFHIWFKKDSLWQAEDVDAVAGQDVGRVCILQGPVAVRYSTKANEPVKDILDNIYNGQIAALLERYYDGDETNVPVVGYLGATHTKRAVPPHVRVEISEKERVYTLPRSQSQLPEPEAWLETLAGSELTWLRAFLTTPIVAQDRRYTNNIAQRVLRPRPSQVVRVSMQDGRPRAVEIIDASGTKALDFEISVDNMIRFNMYSSPRGAVCTLELLFRYEAAMPYAPIHEVMEGRNDRIKRFYAQVWFEDSDDAMAIIAGKSPATFFKGTMLTASRADIEDFCYAIGNISDRYIAAGGAATIAPLDYAVRIFWPALCKCLMSPVCDGDLTSLVHLSNEFRVVPGAQPIRPDEQLTSEAQITEVLDSASGRTVRVKGHVIRASQPVIAIDTSFFFRNHLPDYVSNFKHVSEKPFQLEVRDMSLLMLVQSREWLVSVEEMKNPISLGDTLQFHLESRYRFNSAMVYSHIVTYGTVLARRSTSDYVKVAHVDFECGTTSANPVLQFLRRHGQLVSNTSELDADGRDLVGVHQKDESVVLAPLSNQAYSDASTDRNPIHTSEYFSDLVQLPATITHGMWTSAAARRAIERIVADGCAERVVAYNVSFVDMVCPGDQLETRINHTGFADGRLLLRVQSYVHGTKVLEGTAEVEQPKTAFTFTGQGAHVPGMGMDLYASSKVARNVWDSADTFMRNAYGIPLVDIVRNNPQSYTVHFVGQRGTKVRDNYRAMVYEYSERDGSRLIARPLFPDIFESTESFTFYSERGLLYATQFTQAAMLICEVAEFAHLRAAGVVPEHAAYAGHSLGEYAGLTAIGGVFTPEAAADIGFCRGLTMQQSVRRDAQNRSIYGMVAVSIARVGAWFTLEDLTATVAAIKDYGGYDGLLEIVNYNVRGMQYVASGELVLLDALGLMLASISEAKHIPKELALLAKHSVQQALTRKAGDPHYELHRTSATIPIPGIDVPFHSSLLKDGVWSFRKMLQTKIKRQHVSVDKLCGRYIPNLTARPFQVSEEYIRDVMELTDSAPLAELLGTLDNIRLERDSNYKQHVAYVLLIEVLCHQFSSPVRWIETQDVLLCDLGILRFIEIGPSNVMSNMLRRTLSSPSYIQSGRSASLMPRMEVLCSASDMDKILYRDAGAALEADKPDDTGTLSESANRPAAPVHQTQPDAPTEAAAADAAVEISSSVGTSSGGAMSIPDVAIQPIEVIRALVAHKLKLGLESVTGDKTIQDLVGGKSTLQNEIIGDLQKEFGGEPPDKPEEIPLSELAQGLSLPADGLGKVSQGLISRMIASKMPGGYTRSSICQHLEEAFGLGKKRQQGMLLVALTMEPPVRLETESGARDWLATVAKRYASISGISFATSPASTAGTGRGAGAAVVINSAVFSAAQKAQHQLAKRTIHALAAYLDIDIDQATGGSAATAENSTLAQTASNLDIWNAEYGQEFCEGIQPAFSAPMARLYDSYWNWARQDIMELYFDIVSGKIAKVDLSISSHCLRLMNRITPSLMVVLEHVLQRSEQGSSLAQLLAKKHGANLVKQCTLALNVSPAYQFTGRLLAPRLRIDSRGELVYFEIERPGEESVRDYADVVLSSSKVDSVRDCTADTSLYAMIRKLGLSLPECEARPQRALPPMVHLKSKAADLTNWSYDKEKSNILVSIFHDICDNGLSLAGKRALVTGCGRGSIGAEVLRGLLEGGAHVVATTSSYSANTTRYFQELYQKHGSRGSSLTVVPFNQASKQDVSRLVEYIYDGGSRGKGLGWDLDYVIPFAAIPELGHDLTELDSRSELAHRAMLTNVMRLLGEIASQKAKRRLDMHPTLVVLPLSPNHGTFGYDGHYSESKIGLETLMNRWHAEPTWGSYISVAGAVIGWTRGTGLMSGNNMVAEWVERTGVRTFTAAEMAFNILALLHPRAYALAAMEPIWADMGGRFQYYPNLTNSIIALRQALTQMRDARKAAAADSLADFGGVADKNIERVYQLHTISKRANHRFSFPKIKSYEELAHLHHLQGMVNLDQVVVVTGYGEVGPYGNAETRWEMEAFGEFSLEGCIELAWIMGLIKHFNGKHKKSGKFYTGWVDAQTEEPVADKRVKSQYEKQILEHTGIRLIEPEGIYGYDPSKKPMMRELQIEHDMEPFEASEEEAHQFKLRNGDKVSIWQSQAKGSDSWMVRFLKGATLMVPKALRVDRLVAAQLPTGWDPVRYGIPKSIADQIDPISCYALVATVEALLRSGITDPYEIYKYVHVSEVGSSTGSAVGGLRSTKSVFGERLCDKAQQPDVYQEVFLSTPPAWINMLLMSASGPIKTTIGACATGIASIDVAVDTIQTGKAKIMLAGGTDSICEESSYEFAQMNATSSTLSEFEQGRTPREMSRPCTTTRNGFMESEGAGVVTLMSAATAIEMGAPIHGIVAMTGTATDKEGRSVPAPGKGVLTSAREAPCGPAKAQLLEIGYRRRQLELRQRQIHEWAAEEREQIMQIARTPRQDCLKSEDDAVDSQLEFVASERKRQIDEALTMWGNSFWKRNPSISPLRGSLAVWGLTVDDIGIASFHGTSTKANDKNESEIVEKQLRHLGRTPGNVVFSICQKYLTGHPKGPASIWMLNGALQVLRTGIVPGNRNADNIAAELEKLEYIVYPSRSIQTPGIKAALIKSFGFGQVGAECLMVHPDYLLAVLDREQLEQYRARNTQREAHAYRYWHNVLTDAHPFVQVKTAPPYTAEEEEQMYLNPLGRM</sequence>
<dbReference type="SUPFAM" id="SSF51735">
    <property type="entry name" value="NAD(P)-binding Rossmann-fold domains"/>
    <property type="match status" value="1"/>
</dbReference>
<dbReference type="InterPro" id="IPR014043">
    <property type="entry name" value="Acyl_transferase_dom"/>
</dbReference>
<dbReference type="GO" id="GO:0004312">
    <property type="term" value="F:fatty acid synthase activity"/>
    <property type="evidence" value="ECO:0007669"/>
    <property type="project" value="InterPro"/>
</dbReference>
<keyword evidence="2" id="KW-0597">Phosphoprotein</keyword>
<dbReference type="InterPro" id="IPR040883">
    <property type="entry name" value="FAS_meander"/>
</dbReference>
<dbReference type="InterPro" id="IPR047224">
    <property type="entry name" value="FAS_alpha_su_C"/>
</dbReference>
<dbReference type="InterPro" id="IPR014030">
    <property type="entry name" value="Ketoacyl_synth_N"/>
</dbReference>
<dbReference type="InterPro" id="IPR040899">
    <property type="entry name" value="Fas_alpha_ACP"/>
</dbReference>
<dbReference type="Gene3D" id="3.40.50.720">
    <property type="entry name" value="NAD(P)-binding Rossmann-like Domain"/>
    <property type="match status" value="1"/>
</dbReference>
<dbReference type="InterPro" id="IPR016039">
    <property type="entry name" value="Thiolase-like"/>
</dbReference>
<dbReference type="InterPro" id="IPR036291">
    <property type="entry name" value="NAD(P)-bd_dom_sf"/>
</dbReference>
<dbReference type="CDD" id="cd08950">
    <property type="entry name" value="KR_fFAS_SDR_c_like"/>
    <property type="match status" value="1"/>
</dbReference>
<dbReference type="Pfam" id="PF18314">
    <property type="entry name" value="FAS_I_H"/>
    <property type="match status" value="1"/>
</dbReference>
<evidence type="ECO:0000256" key="8">
    <source>
        <dbReference type="SAM" id="MobiDB-lite"/>
    </source>
</evidence>
<feature type="region of interest" description="Disordered" evidence="8">
    <location>
        <begin position="2147"/>
        <end position="2184"/>
    </location>
</feature>
<evidence type="ECO:0000256" key="7">
    <source>
        <dbReference type="SAM" id="Coils"/>
    </source>
</evidence>
<dbReference type="Pfam" id="PF00109">
    <property type="entry name" value="ketoacyl-synt"/>
    <property type="match status" value="1"/>
</dbReference>
<dbReference type="PANTHER" id="PTHR10982">
    <property type="entry name" value="MALONYL COA-ACYL CARRIER PROTEIN TRANSACYLASE"/>
    <property type="match status" value="1"/>
</dbReference>
<dbReference type="Gene3D" id="6.10.140.1400">
    <property type="match status" value="1"/>
</dbReference>
<evidence type="ECO:0000313" key="12">
    <source>
        <dbReference type="Proteomes" id="UP001140094"/>
    </source>
</evidence>
<dbReference type="InterPro" id="IPR002539">
    <property type="entry name" value="MaoC-like_dom"/>
</dbReference>
<protein>
    <submittedName>
        <fullName evidence="11">Fatty acid synthase alpha subunit Lsd1</fullName>
        <ecNumber evidence="11">2.3.1.86</ecNumber>
    </submittedName>
</protein>
<dbReference type="Gene3D" id="3.30.70.2490">
    <property type="match status" value="1"/>
</dbReference>
<dbReference type="Gene3D" id="3.40.47.10">
    <property type="match status" value="1"/>
</dbReference>